<reference evidence="2 3" key="1">
    <citation type="submission" date="2022-06" db="EMBL/GenBank/DDBJ databases">
        <authorList>
            <person name="Jeon C.O."/>
        </authorList>
    </citation>
    <scope>NUCLEOTIDE SEQUENCE [LARGE SCALE GENOMIC DNA]</scope>
    <source>
        <strain evidence="2 3">KCTC 13943</strain>
    </source>
</reference>
<dbReference type="PROSITE" id="PS51257">
    <property type="entry name" value="PROKAR_LIPOPROTEIN"/>
    <property type="match status" value="1"/>
</dbReference>
<feature type="transmembrane region" description="Helical" evidence="1">
    <location>
        <begin position="128"/>
        <end position="148"/>
    </location>
</feature>
<comment type="caution">
    <text evidence="2">The sequence shown here is derived from an EMBL/GenBank/DDBJ whole genome shotgun (WGS) entry which is preliminary data.</text>
</comment>
<evidence type="ECO:0008006" key="4">
    <source>
        <dbReference type="Google" id="ProtNLM"/>
    </source>
</evidence>
<gene>
    <name evidence="2" type="ORF">NDK43_07665</name>
</gene>
<feature type="transmembrane region" description="Helical" evidence="1">
    <location>
        <begin position="50"/>
        <end position="73"/>
    </location>
</feature>
<keyword evidence="1" id="KW-0472">Membrane</keyword>
<evidence type="ECO:0000256" key="1">
    <source>
        <dbReference type="SAM" id="Phobius"/>
    </source>
</evidence>
<dbReference type="EMBL" id="JAMQCR010000001">
    <property type="protein sequence ID" value="MCM2532288.1"/>
    <property type="molecule type" value="Genomic_DNA"/>
</dbReference>
<keyword evidence="3" id="KW-1185">Reference proteome</keyword>
<evidence type="ECO:0000313" key="3">
    <source>
        <dbReference type="Proteomes" id="UP001523262"/>
    </source>
</evidence>
<proteinExistence type="predicted"/>
<sequence length="208" mass="22629">MSKTQFRILTAICGLVGCIILITSFIINPAPPSTDTITQLIVFGNEHHNIILMAGWLQTVGTLLLVLFAIAIVHVAGATTRFSGWFTMFGGIVLMMVSVIEVIFYINFLTSTVSTLLENLNLIRAVQHAFSMVAAPIIFLPLGTVILGSRVLPQVFGYLALLLGVAFSIFGMVCLFGPFQYVVDYLAMGQGGWWLLAAITLLVQKETT</sequence>
<keyword evidence="1" id="KW-1133">Transmembrane helix</keyword>
<feature type="transmembrane region" description="Helical" evidence="1">
    <location>
        <begin position="7"/>
        <end position="30"/>
    </location>
</feature>
<evidence type="ECO:0000313" key="2">
    <source>
        <dbReference type="EMBL" id="MCM2532288.1"/>
    </source>
</evidence>
<feature type="transmembrane region" description="Helical" evidence="1">
    <location>
        <begin position="155"/>
        <end position="179"/>
    </location>
</feature>
<keyword evidence="1" id="KW-0812">Transmembrane</keyword>
<accession>A0ABT0W7K2</accession>
<protein>
    <recommendedName>
        <fullName evidence="4">DUF4386 domain-containing protein</fullName>
    </recommendedName>
</protein>
<organism evidence="2 3">
    <name type="scientific">Neobacillus pocheonensis</name>
    <dbReference type="NCBI Taxonomy" id="363869"/>
    <lineage>
        <taxon>Bacteria</taxon>
        <taxon>Bacillati</taxon>
        <taxon>Bacillota</taxon>
        <taxon>Bacilli</taxon>
        <taxon>Bacillales</taxon>
        <taxon>Bacillaceae</taxon>
        <taxon>Neobacillus</taxon>
    </lineage>
</organism>
<name>A0ABT0W7K2_9BACI</name>
<dbReference type="Proteomes" id="UP001523262">
    <property type="component" value="Unassembled WGS sequence"/>
</dbReference>
<feature type="transmembrane region" description="Helical" evidence="1">
    <location>
        <begin position="185"/>
        <end position="203"/>
    </location>
</feature>
<feature type="transmembrane region" description="Helical" evidence="1">
    <location>
        <begin position="85"/>
        <end position="108"/>
    </location>
</feature>